<reference evidence="1 2" key="1">
    <citation type="submission" date="2013-02" db="EMBL/GenBank/DDBJ databases">
        <title>Genome sequence of Candida maltosa Xu316, a potential industrial strain for xylitol and ethanol production.</title>
        <authorList>
            <person name="Yu J."/>
            <person name="Wang Q."/>
            <person name="Geng X."/>
            <person name="Bao W."/>
            <person name="He P."/>
            <person name="Cai J."/>
        </authorList>
    </citation>
    <scope>NUCLEOTIDE SEQUENCE [LARGE SCALE GENOMIC DNA]</scope>
    <source>
        <strain evidence="2">Xu316</strain>
    </source>
</reference>
<keyword evidence="2" id="KW-1185">Reference proteome</keyword>
<evidence type="ECO:0000313" key="1">
    <source>
        <dbReference type="EMBL" id="EMG47852.1"/>
    </source>
</evidence>
<name>M3HKD2_CANMX</name>
<proteinExistence type="predicted"/>
<accession>M3HKD2</accession>
<evidence type="ECO:0000313" key="2">
    <source>
        <dbReference type="Proteomes" id="UP000011777"/>
    </source>
</evidence>
<dbReference type="EMBL" id="AOGT01001353">
    <property type="protein sequence ID" value="EMG47852.1"/>
    <property type="molecule type" value="Genomic_DNA"/>
</dbReference>
<comment type="caution">
    <text evidence="1">The sequence shown here is derived from an EMBL/GenBank/DDBJ whole genome shotgun (WGS) entry which is preliminary data.</text>
</comment>
<dbReference type="AlphaFoldDB" id="M3HKD2"/>
<protein>
    <submittedName>
        <fullName evidence="1">p35 protein</fullName>
    </submittedName>
</protein>
<dbReference type="Proteomes" id="UP000011777">
    <property type="component" value="Unassembled WGS sequence"/>
</dbReference>
<organism evidence="1 2">
    <name type="scientific">Candida maltosa (strain Xu316)</name>
    <name type="common">Yeast</name>
    <dbReference type="NCBI Taxonomy" id="1245528"/>
    <lineage>
        <taxon>Eukaryota</taxon>
        <taxon>Fungi</taxon>
        <taxon>Dikarya</taxon>
        <taxon>Ascomycota</taxon>
        <taxon>Saccharomycotina</taxon>
        <taxon>Pichiomycetes</taxon>
        <taxon>Debaryomycetaceae</taxon>
        <taxon>Candida/Lodderomyces clade</taxon>
        <taxon>Candida</taxon>
    </lineage>
</organism>
<dbReference type="HOGENOM" id="CLU_2558080_0_0_1"/>
<gene>
    <name evidence="1" type="ORF">G210_1695</name>
</gene>
<sequence>MTLTQTFPSSEVVSGVSQSLKSSYPGSMVLSASGKSTQICNPKLGAPSLSGTGISECMIPLPAVMNCKSPGYKIPLAPVKSS</sequence>
<feature type="non-terminal residue" evidence="1">
    <location>
        <position position="1"/>
    </location>
</feature>